<dbReference type="Proteomes" id="UP000019678">
    <property type="component" value="Unassembled WGS sequence"/>
</dbReference>
<proteinExistence type="predicted"/>
<dbReference type="OrthoDB" id="793940at2"/>
<protein>
    <submittedName>
        <fullName evidence="2">Putative dioxygenase</fullName>
    </submittedName>
</protein>
<name>A0A017T6T3_9BACT</name>
<feature type="domain" description="VOC" evidence="1">
    <location>
        <begin position="5"/>
        <end position="131"/>
    </location>
</feature>
<dbReference type="eggNOG" id="COG3565">
    <property type="taxonomic scope" value="Bacteria"/>
</dbReference>
<dbReference type="PANTHER" id="PTHR39434">
    <property type="match status" value="1"/>
</dbReference>
<gene>
    <name evidence="2" type="ORF">CAP_3745</name>
</gene>
<organism evidence="2 3">
    <name type="scientific">Chondromyces apiculatus DSM 436</name>
    <dbReference type="NCBI Taxonomy" id="1192034"/>
    <lineage>
        <taxon>Bacteria</taxon>
        <taxon>Pseudomonadati</taxon>
        <taxon>Myxococcota</taxon>
        <taxon>Polyangia</taxon>
        <taxon>Polyangiales</taxon>
        <taxon>Polyangiaceae</taxon>
        <taxon>Chondromyces</taxon>
    </lineage>
</organism>
<accession>A0A017T6T3</accession>
<dbReference type="RefSeq" id="WP_044243175.1">
    <property type="nucleotide sequence ID" value="NZ_ASRX01000028.1"/>
</dbReference>
<dbReference type="InterPro" id="IPR037523">
    <property type="entry name" value="VOC_core"/>
</dbReference>
<keyword evidence="3" id="KW-1185">Reference proteome</keyword>
<dbReference type="PANTHER" id="PTHR39434:SF1">
    <property type="entry name" value="VOC DOMAIN-CONTAINING PROTEIN"/>
    <property type="match status" value="1"/>
</dbReference>
<sequence length="141" mass="15740">MTMSPPFHLAFPVTDLEATRCFYGSLLGCGLGRESDRWIDFDFFGHQITAHLVDRPAHEAATNPVDGDDIPVRHFGAVLPWEAWHALRDRLRQAGTSFLVEPHIRFAGEPGEQATFFITDPGGNAIEFKSFKDPAKLFARA</sequence>
<comment type="caution">
    <text evidence="2">The sequence shown here is derived from an EMBL/GenBank/DDBJ whole genome shotgun (WGS) entry which is preliminary data.</text>
</comment>
<dbReference type="GO" id="GO:0051213">
    <property type="term" value="F:dioxygenase activity"/>
    <property type="evidence" value="ECO:0007669"/>
    <property type="project" value="UniProtKB-KW"/>
</dbReference>
<keyword evidence="2" id="KW-0223">Dioxygenase</keyword>
<reference evidence="2 3" key="1">
    <citation type="submission" date="2013-05" db="EMBL/GenBank/DDBJ databases">
        <title>Genome assembly of Chondromyces apiculatus DSM 436.</title>
        <authorList>
            <person name="Sharma G."/>
            <person name="Khatri I."/>
            <person name="Kaur C."/>
            <person name="Mayilraj S."/>
            <person name="Subramanian S."/>
        </authorList>
    </citation>
    <scope>NUCLEOTIDE SEQUENCE [LARGE SCALE GENOMIC DNA]</scope>
    <source>
        <strain evidence="2 3">DSM 436</strain>
    </source>
</reference>
<dbReference type="InterPro" id="IPR029068">
    <property type="entry name" value="Glyas_Bleomycin-R_OHBP_Dase"/>
</dbReference>
<evidence type="ECO:0000313" key="3">
    <source>
        <dbReference type="Proteomes" id="UP000019678"/>
    </source>
</evidence>
<evidence type="ECO:0000313" key="2">
    <source>
        <dbReference type="EMBL" id="EYF04934.1"/>
    </source>
</evidence>
<dbReference type="STRING" id="1192034.CAP_3745"/>
<dbReference type="CDD" id="cd08357">
    <property type="entry name" value="VOC_like"/>
    <property type="match status" value="1"/>
</dbReference>
<dbReference type="Gene3D" id="3.10.180.10">
    <property type="entry name" value="2,3-Dihydroxybiphenyl 1,2-Dioxygenase, domain 1"/>
    <property type="match status" value="1"/>
</dbReference>
<dbReference type="PROSITE" id="PS51819">
    <property type="entry name" value="VOC"/>
    <property type="match status" value="1"/>
</dbReference>
<dbReference type="Pfam" id="PF00903">
    <property type="entry name" value="Glyoxalase"/>
    <property type="match status" value="1"/>
</dbReference>
<dbReference type="AlphaFoldDB" id="A0A017T6T3"/>
<dbReference type="InterPro" id="IPR004360">
    <property type="entry name" value="Glyas_Fos-R_dOase_dom"/>
</dbReference>
<dbReference type="EMBL" id="ASRX01000028">
    <property type="protein sequence ID" value="EYF04934.1"/>
    <property type="molecule type" value="Genomic_DNA"/>
</dbReference>
<evidence type="ECO:0000259" key="1">
    <source>
        <dbReference type="PROSITE" id="PS51819"/>
    </source>
</evidence>
<keyword evidence="2" id="KW-0560">Oxidoreductase</keyword>
<dbReference type="SUPFAM" id="SSF54593">
    <property type="entry name" value="Glyoxalase/Bleomycin resistance protein/Dihydroxybiphenyl dioxygenase"/>
    <property type="match status" value="1"/>
</dbReference>